<organism evidence="3 4">
    <name type="scientific">Hebeloma cylindrosporum</name>
    <dbReference type="NCBI Taxonomy" id="76867"/>
    <lineage>
        <taxon>Eukaryota</taxon>
        <taxon>Fungi</taxon>
        <taxon>Dikarya</taxon>
        <taxon>Basidiomycota</taxon>
        <taxon>Agaricomycotina</taxon>
        <taxon>Agaricomycetes</taxon>
        <taxon>Agaricomycetidae</taxon>
        <taxon>Agaricales</taxon>
        <taxon>Agaricineae</taxon>
        <taxon>Hymenogastraceae</taxon>
        <taxon>Hebeloma</taxon>
    </lineage>
</organism>
<feature type="transmembrane region" description="Helical" evidence="1">
    <location>
        <begin position="28"/>
        <end position="49"/>
    </location>
</feature>
<evidence type="ECO:0000313" key="4">
    <source>
        <dbReference type="Proteomes" id="UP000053424"/>
    </source>
</evidence>
<name>A0A0C3C0F1_HEBCY</name>
<dbReference type="AlphaFoldDB" id="A0A0C3C0F1"/>
<dbReference type="OrthoDB" id="3270417at2759"/>
<keyword evidence="1" id="KW-1133">Transmembrane helix</keyword>
<proteinExistence type="predicted"/>
<gene>
    <name evidence="3" type="ORF">M413DRAFT_132356</name>
</gene>
<keyword evidence="4" id="KW-1185">Reference proteome</keyword>
<dbReference type="Pfam" id="PF20152">
    <property type="entry name" value="DUF6534"/>
    <property type="match status" value="1"/>
</dbReference>
<sequence length="168" mass="19277">MQYVLACGFLTSACSLGAVISYATMPKALVFIGMHFLLPRMYMFSYMFMLNARRVTAEIESSSFNVTGAFNQFRLGQNSTWVDQTERKPSVTMETEIINDQVSDGGTKLYRNFTCLQFLNHFYDEIPLTTSKYYPGRKKPQQASLEHYNSNIGITVHRTENRLYDTQA</sequence>
<protein>
    <recommendedName>
        <fullName evidence="2">DUF6534 domain-containing protein</fullName>
    </recommendedName>
</protein>
<dbReference type="HOGENOM" id="CLU_1586682_0_0_1"/>
<reference evidence="4" key="2">
    <citation type="submission" date="2015-01" db="EMBL/GenBank/DDBJ databases">
        <title>Evolutionary Origins and Diversification of the Mycorrhizal Mutualists.</title>
        <authorList>
            <consortium name="DOE Joint Genome Institute"/>
            <consortium name="Mycorrhizal Genomics Consortium"/>
            <person name="Kohler A."/>
            <person name="Kuo A."/>
            <person name="Nagy L.G."/>
            <person name="Floudas D."/>
            <person name="Copeland A."/>
            <person name="Barry K.W."/>
            <person name="Cichocki N."/>
            <person name="Veneault-Fourrey C."/>
            <person name="LaButti K."/>
            <person name="Lindquist E.A."/>
            <person name="Lipzen A."/>
            <person name="Lundell T."/>
            <person name="Morin E."/>
            <person name="Murat C."/>
            <person name="Riley R."/>
            <person name="Ohm R."/>
            <person name="Sun H."/>
            <person name="Tunlid A."/>
            <person name="Henrissat B."/>
            <person name="Grigoriev I.V."/>
            <person name="Hibbett D.S."/>
            <person name="Martin F."/>
        </authorList>
    </citation>
    <scope>NUCLEOTIDE SEQUENCE [LARGE SCALE GENOMIC DNA]</scope>
    <source>
        <strain evidence="4">h7</strain>
    </source>
</reference>
<dbReference type="EMBL" id="KN831778">
    <property type="protein sequence ID" value="KIM42360.1"/>
    <property type="molecule type" value="Genomic_DNA"/>
</dbReference>
<dbReference type="InterPro" id="IPR045339">
    <property type="entry name" value="DUF6534"/>
</dbReference>
<evidence type="ECO:0000313" key="3">
    <source>
        <dbReference type="EMBL" id="KIM42360.1"/>
    </source>
</evidence>
<accession>A0A0C3C0F1</accession>
<dbReference type="Proteomes" id="UP000053424">
    <property type="component" value="Unassembled WGS sequence"/>
</dbReference>
<keyword evidence="1" id="KW-0472">Membrane</keyword>
<feature type="domain" description="DUF6534" evidence="2">
    <location>
        <begin position="1"/>
        <end position="54"/>
    </location>
</feature>
<reference evidence="3 4" key="1">
    <citation type="submission" date="2014-04" db="EMBL/GenBank/DDBJ databases">
        <authorList>
            <consortium name="DOE Joint Genome Institute"/>
            <person name="Kuo A."/>
            <person name="Gay G."/>
            <person name="Dore J."/>
            <person name="Kohler A."/>
            <person name="Nagy L.G."/>
            <person name="Floudas D."/>
            <person name="Copeland A."/>
            <person name="Barry K.W."/>
            <person name="Cichocki N."/>
            <person name="Veneault-Fourrey C."/>
            <person name="LaButti K."/>
            <person name="Lindquist E.A."/>
            <person name="Lipzen A."/>
            <person name="Lundell T."/>
            <person name="Morin E."/>
            <person name="Murat C."/>
            <person name="Sun H."/>
            <person name="Tunlid A."/>
            <person name="Henrissat B."/>
            <person name="Grigoriev I.V."/>
            <person name="Hibbett D.S."/>
            <person name="Martin F."/>
            <person name="Nordberg H.P."/>
            <person name="Cantor M.N."/>
            <person name="Hua S.X."/>
        </authorList>
    </citation>
    <scope>NUCLEOTIDE SEQUENCE [LARGE SCALE GENOMIC DNA]</scope>
    <source>
        <strain evidence="4">h7</strain>
    </source>
</reference>
<evidence type="ECO:0000259" key="2">
    <source>
        <dbReference type="Pfam" id="PF20152"/>
    </source>
</evidence>
<evidence type="ECO:0000256" key="1">
    <source>
        <dbReference type="SAM" id="Phobius"/>
    </source>
</evidence>
<keyword evidence="1" id="KW-0812">Transmembrane</keyword>